<dbReference type="AlphaFoldDB" id="A0A7C8M728"/>
<evidence type="ECO:0000313" key="5">
    <source>
        <dbReference type="Proteomes" id="UP000481861"/>
    </source>
</evidence>
<dbReference type="EMBL" id="JAADJZ010000009">
    <property type="protein sequence ID" value="KAF2872420.1"/>
    <property type="molecule type" value="Genomic_DNA"/>
</dbReference>
<sequence>MPRACIPNARFLASADTTLTLPYLAPRVFAEPPFPRHHLRLNVVKSTQKQEKGSGTGIIQPSRALGSSRHNGYRPKRKNDGGVQFTPELQSSRRGRLTGPSLAMGRNVLQTPTQSGPVGLRYAEIFSFARKQLRSYSTKPQPTRKVRRVRTTRVREEKVIRTKRVRTIRVREVKTTVPATRVGTRPSIITTINQPNVERDLAKPPARLELRRQRGLQIANKRFQTFVYFESEKGPRIWMNQGRYRSLVRRLYNLRRQEKTVLDMTTWAGESGKQRVLIQGFAALERRVYRSLRSQTYEVKVQCGELPCQEWARALFEETQSYEEVQGRWKTLSEDFRAEHWHILLFYLLDKSPSHALQFIRILGDGSLVKSSLDKMILADALGYLAKFYTLSGSDEPGRFLFIPTFHYISSQILNKYPSACSQDLLLDITRLANIEELKSVFDLLESGIRYFSFDTLLHYANTFGCSGEHEYALRCLSGITQRASSSTAQDIIVERRRFQWSCAVILRNVVETTETVAGLLKIGVKLNILLYNIIMRKAMQAGDYSTAFRVYNLLGENQMEPDKYTYSILLHGCTTAGDPAMFEDFAEHCAVMAQKLEDPYLAAGYLHYLYVRHYPSHNDVSELTAILCHAYTRLFSTKTLESFVLSGSLMYRHLVAESRRDPESVPFEPPPLAVYIMLLVEIKLALETSNIRVWKTYESFKLAVKVGGYPVLNKVASSPMAWNAFLLAFCKKQQFADASSLMKDMTDNSPQPNVYSWNLFMKAFFVSDQSKAAERVYELMRSRGIQPNQLTFEVLLRGYAKTQHIENVAEVMEHIDEEQQLKPRVLKSLAKIHQRKRLMIYMESTRRRKEKAKHEQEAVKRAEREKTWSWPLSTGSSPPPLTTPSASDESSRLTPLASSVKPLAFRSVFEKKPPTNIHANTQGTDASIARQSTLSAKHENTEKSHPGAAQGLSNASQPRTPLYLLTRKREALIQASSMHNINRLRGQDKIRFEKRMEHKKLTGR</sequence>
<dbReference type="Proteomes" id="UP000481861">
    <property type="component" value="Unassembled WGS sequence"/>
</dbReference>
<feature type="repeat" description="PPR" evidence="2">
    <location>
        <begin position="719"/>
        <end position="753"/>
    </location>
</feature>
<evidence type="ECO:0000256" key="2">
    <source>
        <dbReference type="PROSITE-ProRule" id="PRU00708"/>
    </source>
</evidence>
<dbReference type="PANTHER" id="PTHR47941">
    <property type="entry name" value="PENTATRICOPEPTIDE REPEAT-CONTAINING PROTEIN 3, MITOCHONDRIAL"/>
    <property type="match status" value="1"/>
</dbReference>
<gene>
    <name evidence="4" type="ORF">BDV95DRAFT_569696</name>
</gene>
<dbReference type="Pfam" id="PF01535">
    <property type="entry name" value="PPR"/>
    <property type="match status" value="1"/>
</dbReference>
<reference evidence="4 5" key="1">
    <citation type="submission" date="2020-01" db="EMBL/GenBank/DDBJ databases">
        <authorList>
            <consortium name="DOE Joint Genome Institute"/>
            <person name="Haridas S."/>
            <person name="Albert R."/>
            <person name="Binder M."/>
            <person name="Bloem J."/>
            <person name="Labutti K."/>
            <person name="Salamov A."/>
            <person name="Andreopoulos B."/>
            <person name="Baker S.E."/>
            <person name="Barry K."/>
            <person name="Bills G."/>
            <person name="Bluhm B.H."/>
            <person name="Cannon C."/>
            <person name="Castanera R."/>
            <person name="Culley D.E."/>
            <person name="Daum C."/>
            <person name="Ezra D."/>
            <person name="Gonzalez J.B."/>
            <person name="Henrissat B."/>
            <person name="Kuo A."/>
            <person name="Liang C."/>
            <person name="Lipzen A."/>
            <person name="Lutzoni F."/>
            <person name="Magnuson J."/>
            <person name="Mondo S."/>
            <person name="Nolan M."/>
            <person name="Ohm R."/>
            <person name="Pangilinan J."/>
            <person name="Park H.-J.H."/>
            <person name="Ramirez L."/>
            <person name="Alfaro M."/>
            <person name="Sun H."/>
            <person name="Tritt A."/>
            <person name="Yoshinaga Y."/>
            <person name="Zwiers L.-H.L."/>
            <person name="Turgeon B.G."/>
            <person name="Goodwin S.B."/>
            <person name="Spatafora J.W."/>
            <person name="Crous P.W."/>
            <person name="Grigoriev I.V."/>
        </authorList>
    </citation>
    <scope>NUCLEOTIDE SEQUENCE [LARGE SCALE GENOMIC DNA]</scope>
    <source>
        <strain evidence="4 5">CBS 611.86</strain>
    </source>
</reference>
<proteinExistence type="predicted"/>
<dbReference type="NCBIfam" id="TIGR00756">
    <property type="entry name" value="PPR"/>
    <property type="match status" value="1"/>
</dbReference>
<accession>A0A7C8M728</accession>
<dbReference type="InterPro" id="IPR011990">
    <property type="entry name" value="TPR-like_helical_dom_sf"/>
</dbReference>
<feature type="region of interest" description="Disordered" evidence="3">
    <location>
        <begin position="46"/>
        <end position="100"/>
    </location>
</feature>
<protein>
    <recommendedName>
        <fullName evidence="6">Pentacotripeptide-repeat region of PRORP domain-containing protein</fullName>
    </recommendedName>
</protein>
<dbReference type="InterPro" id="IPR002885">
    <property type="entry name" value="PPR_rpt"/>
</dbReference>
<evidence type="ECO:0000256" key="1">
    <source>
        <dbReference type="ARBA" id="ARBA00022737"/>
    </source>
</evidence>
<evidence type="ECO:0000313" key="4">
    <source>
        <dbReference type="EMBL" id="KAF2872420.1"/>
    </source>
</evidence>
<feature type="region of interest" description="Disordered" evidence="3">
    <location>
        <begin position="933"/>
        <end position="957"/>
    </location>
</feature>
<dbReference type="Gene3D" id="1.25.40.10">
    <property type="entry name" value="Tetratricopeptide repeat domain"/>
    <property type="match status" value="2"/>
</dbReference>
<feature type="compositionally biased region" description="Polar residues" evidence="3">
    <location>
        <begin position="887"/>
        <end position="896"/>
    </location>
</feature>
<organism evidence="4 5">
    <name type="scientific">Massariosphaeria phaeospora</name>
    <dbReference type="NCBI Taxonomy" id="100035"/>
    <lineage>
        <taxon>Eukaryota</taxon>
        <taxon>Fungi</taxon>
        <taxon>Dikarya</taxon>
        <taxon>Ascomycota</taxon>
        <taxon>Pezizomycotina</taxon>
        <taxon>Dothideomycetes</taxon>
        <taxon>Pleosporomycetidae</taxon>
        <taxon>Pleosporales</taxon>
        <taxon>Pleosporales incertae sedis</taxon>
        <taxon>Massariosphaeria</taxon>
    </lineage>
</organism>
<keyword evidence="1" id="KW-0677">Repeat</keyword>
<feature type="compositionally biased region" description="Basic and acidic residues" evidence="3">
    <location>
        <begin position="853"/>
        <end position="868"/>
    </location>
</feature>
<comment type="caution">
    <text evidence="4">The sequence shown here is derived from an EMBL/GenBank/DDBJ whole genome shotgun (WGS) entry which is preliminary data.</text>
</comment>
<name>A0A7C8M728_9PLEO</name>
<dbReference type="Pfam" id="PF13041">
    <property type="entry name" value="PPR_2"/>
    <property type="match status" value="2"/>
</dbReference>
<feature type="repeat" description="PPR" evidence="2">
    <location>
        <begin position="754"/>
        <end position="788"/>
    </location>
</feature>
<feature type="region of interest" description="Disordered" evidence="3">
    <location>
        <begin position="845"/>
        <end position="896"/>
    </location>
</feature>
<dbReference type="PROSITE" id="PS51375">
    <property type="entry name" value="PPR"/>
    <property type="match status" value="2"/>
</dbReference>
<keyword evidence="5" id="KW-1185">Reference proteome</keyword>
<dbReference type="OrthoDB" id="185373at2759"/>
<feature type="compositionally biased region" description="Basic and acidic residues" evidence="3">
    <location>
        <begin position="937"/>
        <end position="946"/>
    </location>
</feature>
<evidence type="ECO:0008006" key="6">
    <source>
        <dbReference type="Google" id="ProtNLM"/>
    </source>
</evidence>
<evidence type="ECO:0000256" key="3">
    <source>
        <dbReference type="SAM" id="MobiDB-lite"/>
    </source>
</evidence>